<dbReference type="EMBL" id="FJOG01000034">
    <property type="protein sequence ID" value="CZR66023.1"/>
    <property type="molecule type" value="Genomic_DNA"/>
</dbReference>
<feature type="domain" description="BTB" evidence="1">
    <location>
        <begin position="182"/>
        <end position="255"/>
    </location>
</feature>
<name>A0A1L7XLY0_9HELO</name>
<dbReference type="SUPFAM" id="SSF54695">
    <property type="entry name" value="POZ domain"/>
    <property type="match status" value="1"/>
</dbReference>
<gene>
    <name evidence="2" type="ORF">PAC_15923</name>
</gene>
<dbReference type="Proteomes" id="UP000184330">
    <property type="component" value="Unassembled WGS sequence"/>
</dbReference>
<dbReference type="PANTHER" id="PTHR47843">
    <property type="entry name" value="BTB DOMAIN-CONTAINING PROTEIN-RELATED"/>
    <property type="match status" value="1"/>
</dbReference>
<dbReference type="InterPro" id="IPR011333">
    <property type="entry name" value="SKP1/BTB/POZ_sf"/>
</dbReference>
<dbReference type="PROSITE" id="PS50097">
    <property type="entry name" value="BTB"/>
    <property type="match status" value="1"/>
</dbReference>
<sequence>MESSKQRISRDKLAKYKGTAQISIAHLDFPHPCRQVDRKVIKQLKRDFEAIIDDPTLQAGLEKLATSVDAFKAASKDDPPKLHLARDTLVDQNLLERGDANAGETLASSYYCRKGSKWESRQRTSSPASSALKIAFGQPRRSLQHLDKHQSTGISSTNPQKRLLDAPFEDFASSLLPLYPGPQVTIRIGSASHEYTLPKALLCKQSPYFAAAFEGNFKEGDDQSITLEEIDGVVSTRSFQMLSQWLCLGRVVFDELTPEESITAAIEFARLADMCSVTGMESLMSGHIKKVIISSAPPPPPKGLTETRDLDTNTHCLISQHIISVESLPAGHPVRGLLAAAVIEGYFCSDDFKFSKEAELPNFSIDLLKIIKATLKTLTNNQGGIAFKDPFSGEMLGLERVPDIYF</sequence>
<dbReference type="OrthoDB" id="194443at2759"/>
<dbReference type="AlphaFoldDB" id="A0A1L7XLY0"/>
<dbReference type="Pfam" id="PF00651">
    <property type="entry name" value="BTB"/>
    <property type="match status" value="1"/>
</dbReference>
<accession>A0A1L7XLY0</accession>
<organism evidence="2 3">
    <name type="scientific">Phialocephala subalpina</name>
    <dbReference type="NCBI Taxonomy" id="576137"/>
    <lineage>
        <taxon>Eukaryota</taxon>
        <taxon>Fungi</taxon>
        <taxon>Dikarya</taxon>
        <taxon>Ascomycota</taxon>
        <taxon>Pezizomycotina</taxon>
        <taxon>Leotiomycetes</taxon>
        <taxon>Helotiales</taxon>
        <taxon>Mollisiaceae</taxon>
        <taxon>Phialocephala</taxon>
        <taxon>Phialocephala fortinii species complex</taxon>
    </lineage>
</organism>
<evidence type="ECO:0000313" key="2">
    <source>
        <dbReference type="EMBL" id="CZR66023.1"/>
    </source>
</evidence>
<protein>
    <recommendedName>
        <fullName evidence="1">BTB domain-containing protein</fullName>
    </recommendedName>
</protein>
<dbReference type="InterPro" id="IPR000210">
    <property type="entry name" value="BTB/POZ_dom"/>
</dbReference>
<evidence type="ECO:0000313" key="3">
    <source>
        <dbReference type="Proteomes" id="UP000184330"/>
    </source>
</evidence>
<reference evidence="2 3" key="1">
    <citation type="submission" date="2016-03" db="EMBL/GenBank/DDBJ databases">
        <authorList>
            <person name="Ploux O."/>
        </authorList>
    </citation>
    <scope>NUCLEOTIDE SEQUENCE [LARGE SCALE GENOMIC DNA]</scope>
    <source>
        <strain evidence="2 3">UAMH 11012</strain>
    </source>
</reference>
<dbReference type="Gene3D" id="3.30.710.10">
    <property type="entry name" value="Potassium Channel Kv1.1, Chain A"/>
    <property type="match status" value="1"/>
</dbReference>
<proteinExistence type="predicted"/>
<keyword evidence="3" id="KW-1185">Reference proteome</keyword>
<dbReference type="PANTHER" id="PTHR47843:SF2">
    <property type="entry name" value="BTB DOMAIN-CONTAINING PROTEIN"/>
    <property type="match status" value="1"/>
</dbReference>
<evidence type="ECO:0000259" key="1">
    <source>
        <dbReference type="PROSITE" id="PS50097"/>
    </source>
</evidence>